<evidence type="ECO:0000256" key="1">
    <source>
        <dbReference type="ARBA" id="ARBA00005806"/>
    </source>
</evidence>
<keyword evidence="2" id="KW-0479">Metal-binding</keyword>
<comment type="caution">
    <text evidence="5">The sequence shown here is derived from an EMBL/GenBank/DDBJ whole genome shotgun (WGS) entry which is preliminary data.</text>
</comment>
<evidence type="ECO:0000256" key="3">
    <source>
        <dbReference type="ARBA" id="ARBA00023004"/>
    </source>
</evidence>
<protein>
    <submittedName>
        <fullName evidence="5">Benzoyl-CoA reductase/2-hydroxyglutaryl-CoA dehydratase subunit BcrC/BadD/HgdB</fullName>
    </submittedName>
</protein>
<dbReference type="PANTHER" id="PTHR30548">
    <property type="entry name" value="2-HYDROXYGLUTARYL-COA DEHYDRATASE, D-COMPONENT-RELATED"/>
    <property type="match status" value="1"/>
</dbReference>
<evidence type="ECO:0000313" key="5">
    <source>
        <dbReference type="EMBL" id="NJB90089.1"/>
    </source>
</evidence>
<evidence type="ECO:0000313" key="6">
    <source>
        <dbReference type="Proteomes" id="UP000535078"/>
    </source>
</evidence>
<dbReference type="Proteomes" id="UP000535078">
    <property type="component" value="Unassembled WGS sequence"/>
</dbReference>
<dbReference type="Gene3D" id="3.40.50.11900">
    <property type="match status" value="1"/>
</dbReference>
<dbReference type="RefSeq" id="WP_167921571.1">
    <property type="nucleotide sequence ID" value="NZ_JAATIT010000003.1"/>
</dbReference>
<dbReference type="InterPro" id="IPR010327">
    <property type="entry name" value="FldB/FldC_alpha/beta"/>
</dbReference>
<evidence type="ECO:0000256" key="4">
    <source>
        <dbReference type="ARBA" id="ARBA00023014"/>
    </source>
</evidence>
<dbReference type="EMBL" id="JAATIT010000003">
    <property type="protein sequence ID" value="NJB90089.1"/>
    <property type="molecule type" value="Genomic_DNA"/>
</dbReference>
<evidence type="ECO:0000256" key="2">
    <source>
        <dbReference type="ARBA" id="ARBA00022723"/>
    </source>
</evidence>
<organism evidence="5 6">
    <name type="scientific">Sphingopyxis italica</name>
    <dbReference type="NCBI Taxonomy" id="1129133"/>
    <lineage>
        <taxon>Bacteria</taxon>
        <taxon>Pseudomonadati</taxon>
        <taxon>Pseudomonadota</taxon>
        <taxon>Alphaproteobacteria</taxon>
        <taxon>Sphingomonadales</taxon>
        <taxon>Sphingomonadaceae</taxon>
        <taxon>Sphingopyxis</taxon>
    </lineage>
</organism>
<comment type="similarity">
    <text evidence="1">Belongs to the FldB/FldC dehydratase alpha/beta subunit family.</text>
</comment>
<dbReference type="GO" id="GO:0046872">
    <property type="term" value="F:metal ion binding"/>
    <property type="evidence" value="ECO:0007669"/>
    <property type="project" value="UniProtKB-KW"/>
</dbReference>
<proteinExistence type="inferred from homology"/>
<keyword evidence="3" id="KW-0408">Iron</keyword>
<name>A0A7X5XSD3_9SPHN</name>
<keyword evidence="4" id="KW-0411">Iron-sulfur</keyword>
<keyword evidence="6" id="KW-1185">Reference proteome</keyword>
<dbReference type="Pfam" id="PF06050">
    <property type="entry name" value="HGD-D"/>
    <property type="match status" value="1"/>
</dbReference>
<sequence length="458" mass="51270">MSLIKQNAQPKLVIPQTGAPANRLVSTRSGGKMVKDYWDRLFSARERGATVVWYNGAALNPIFQAAGIEWCHGEAFGARLAAMHLEGPAQRMGEEYGYNQELCSYARTTLGCAVLTQKEAAKYVNAGDGADVPDIPSQEVLASKLPPPDLFVNAYAGCSTGQQWDEISYRLFNKELPFFKVSYPLLWGNKADAGYLRGEEWMEASRYVAAQIHKLIEFLEFHTGRPFDWDALRESMHYIKKAAQLRLDALALCKATPTPAVFWDWVASIAPINFLPGNQDLVDYFAGVKAEIEQRVIDGVAALPGERYRLAFDGIMNWNKVGWLANQFADHDAAVICGRYTHSSFWNEPHLIDEDDPILGMAQHYLLCPFNHSTKTLGELLLRDCETYGIDGVVFHATRTCRSASNGQMVMAKMAQARGIQTMVLEGDVADASFYKDEILMSRLEAMLETIDVRRRNF</sequence>
<dbReference type="PANTHER" id="PTHR30548:SF4">
    <property type="entry name" value="SUBUNIT OF OXYGEN-SENSITIVE 2-HYDROXYISOCAPROYL-COA DEHYDRATASE"/>
    <property type="match status" value="1"/>
</dbReference>
<reference evidence="5 6" key="1">
    <citation type="submission" date="2020-03" db="EMBL/GenBank/DDBJ databases">
        <title>Genomic Encyclopedia of Type Strains, Phase IV (KMG-IV): sequencing the most valuable type-strain genomes for metagenomic binning, comparative biology and taxonomic classification.</title>
        <authorList>
            <person name="Goeker M."/>
        </authorList>
    </citation>
    <scope>NUCLEOTIDE SEQUENCE [LARGE SCALE GENOMIC DNA]</scope>
    <source>
        <strain evidence="5 6">DSM 25229</strain>
    </source>
</reference>
<dbReference type="AlphaFoldDB" id="A0A7X5XSD3"/>
<gene>
    <name evidence="5" type="ORF">GGR90_002283</name>
</gene>
<dbReference type="GO" id="GO:0051536">
    <property type="term" value="F:iron-sulfur cluster binding"/>
    <property type="evidence" value="ECO:0007669"/>
    <property type="project" value="UniProtKB-KW"/>
</dbReference>
<accession>A0A7X5XSD3</accession>